<feature type="non-terminal residue" evidence="1">
    <location>
        <position position="51"/>
    </location>
</feature>
<organism evidence="1">
    <name type="scientific">Tanacetum cinerariifolium</name>
    <name type="common">Dalmatian daisy</name>
    <name type="synonym">Chrysanthemum cinerariifolium</name>
    <dbReference type="NCBI Taxonomy" id="118510"/>
    <lineage>
        <taxon>Eukaryota</taxon>
        <taxon>Viridiplantae</taxon>
        <taxon>Streptophyta</taxon>
        <taxon>Embryophyta</taxon>
        <taxon>Tracheophyta</taxon>
        <taxon>Spermatophyta</taxon>
        <taxon>Magnoliopsida</taxon>
        <taxon>eudicotyledons</taxon>
        <taxon>Gunneridae</taxon>
        <taxon>Pentapetalae</taxon>
        <taxon>asterids</taxon>
        <taxon>campanulids</taxon>
        <taxon>Asterales</taxon>
        <taxon>Asteraceae</taxon>
        <taxon>Asteroideae</taxon>
        <taxon>Anthemideae</taxon>
        <taxon>Anthemidinae</taxon>
        <taxon>Tanacetum</taxon>
    </lineage>
</organism>
<gene>
    <name evidence="1" type="ORF">Tci_894328</name>
</gene>
<dbReference type="AlphaFoldDB" id="A0A699ULK6"/>
<name>A0A699ULK6_TANCI</name>
<dbReference type="EMBL" id="BKCJ011336552">
    <property type="protein sequence ID" value="GFD22359.1"/>
    <property type="molecule type" value="Genomic_DNA"/>
</dbReference>
<evidence type="ECO:0000313" key="1">
    <source>
        <dbReference type="EMBL" id="GFD22359.1"/>
    </source>
</evidence>
<accession>A0A699ULK6</accession>
<comment type="caution">
    <text evidence="1">The sequence shown here is derived from an EMBL/GenBank/DDBJ whole genome shotgun (WGS) entry which is preliminary data.</text>
</comment>
<reference evidence="1" key="1">
    <citation type="journal article" date="2019" name="Sci. Rep.">
        <title>Draft genome of Tanacetum cinerariifolium, the natural source of mosquito coil.</title>
        <authorList>
            <person name="Yamashiro T."/>
            <person name="Shiraishi A."/>
            <person name="Satake H."/>
            <person name="Nakayama K."/>
        </authorList>
    </citation>
    <scope>NUCLEOTIDE SEQUENCE</scope>
</reference>
<sequence>MSYLFDIKEFDGGYVTFRGGSKGGKSTGKGTLKTSKLDFKDVYFVKELQFN</sequence>
<protein>
    <submittedName>
        <fullName evidence="1">Putative ribonuclease H-like domain-containing protein</fullName>
    </submittedName>
</protein>
<proteinExistence type="predicted"/>